<evidence type="ECO:0000313" key="2">
    <source>
        <dbReference type="Proteomes" id="UP000664800"/>
    </source>
</evidence>
<comment type="caution">
    <text evidence="1">The sequence shown here is derived from an EMBL/GenBank/DDBJ whole genome shotgun (WGS) entry which is preliminary data.</text>
</comment>
<organism evidence="1 2">
    <name type="scientific">Thiomonas arsenitoxydans (strain DSM 22701 / CIP 110005 / 3As)</name>
    <dbReference type="NCBI Taxonomy" id="426114"/>
    <lineage>
        <taxon>Bacteria</taxon>
        <taxon>Pseudomonadati</taxon>
        <taxon>Pseudomonadota</taxon>
        <taxon>Betaproteobacteria</taxon>
        <taxon>Burkholderiales</taxon>
        <taxon>Thiomonas</taxon>
    </lineage>
</organism>
<evidence type="ECO:0000313" key="1">
    <source>
        <dbReference type="EMBL" id="MBN8742688.1"/>
    </source>
</evidence>
<reference evidence="1" key="1">
    <citation type="submission" date="2021-02" db="EMBL/GenBank/DDBJ databases">
        <title>Thiocyanate and organic carbon inputs drive convergent selection for specific autotrophic Afipia and Thiobacillus strains within complex microbiomes.</title>
        <authorList>
            <person name="Huddy R.J."/>
            <person name="Sachdeva R."/>
            <person name="Kadzinga F."/>
            <person name="Kantor R.S."/>
            <person name="Harrison S.T.L."/>
            <person name="Banfield J.F."/>
        </authorList>
    </citation>
    <scope>NUCLEOTIDE SEQUENCE</scope>
    <source>
        <strain evidence="1">SCN18_13_7_16_R3_B_64_19</strain>
    </source>
</reference>
<protein>
    <submittedName>
        <fullName evidence="1">Uncharacterized protein</fullName>
    </submittedName>
</protein>
<dbReference type="RefSeq" id="WP_276726686.1">
    <property type="nucleotide sequence ID" value="NZ_JAFKMR010000005.1"/>
</dbReference>
<proteinExistence type="predicted"/>
<dbReference type="Proteomes" id="UP000664800">
    <property type="component" value="Unassembled WGS sequence"/>
</dbReference>
<feature type="non-terminal residue" evidence="1">
    <location>
        <position position="1"/>
    </location>
</feature>
<dbReference type="AlphaFoldDB" id="A0A8I1SUL3"/>
<dbReference type="EMBL" id="JAFKMR010000005">
    <property type="protein sequence ID" value="MBN8742688.1"/>
    <property type="molecule type" value="Genomic_DNA"/>
</dbReference>
<name>A0A8I1SUL3_THIA3</name>
<gene>
    <name evidence="1" type="ORF">J0I24_00105</name>
</gene>
<sequence length="71" mass="8058">PYEILAFLRLREWAGLENPKSFAHPLMNTPLAVLPAAPLPWPEVPLLDAVIAKFKTEYPRCNDFDRLTAVL</sequence>
<accession>A0A8I1SUL3</accession>